<dbReference type="RefSeq" id="WP_024569466.1">
    <property type="nucleotide sequence ID" value="NZ_CP037900.1"/>
</dbReference>
<dbReference type="EMBL" id="CP037900">
    <property type="protein sequence ID" value="QBP08668.1"/>
    <property type="molecule type" value="Genomic_DNA"/>
</dbReference>
<name>A0A132HH50_9BURK</name>
<dbReference type="AlphaFoldDB" id="A0A132HH50"/>
<proteinExistence type="predicted"/>
<dbReference type="OrthoDB" id="8967517at2"/>
<gene>
    <name evidence="1" type="ORF">DDF84_002375</name>
</gene>
<reference evidence="1 2" key="1">
    <citation type="submission" date="2019-03" db="EMBL/GenBank/DDBJ databases">
        <title>Comparative insights into the high quality Complete genome sequence of highly metal resistant Cupriavidus metallidurans strain BS1 isolated from a gold-copper mine.</title>
        <authorList>
            <person name="Mazhar H.S."/>
            <person name="Rensing C."/>
        </authorList>
    </citation>
    <scope>NUCLEOTIDE SEQUENCE [LARGE SCALE GENOMIC DNA]</scope>
    <source>
        <strain evidence="1 2">BS1</strain>
    </source>
</reference>
<sequence length="81" mass="8472">MKTFFMLAAACAALGAGMAHAGNGPRDMYLDGARTPDPYTDGAKATRFDVYTDGASVLGKRDVFSDGASTIDKRDTFTDGA</sequence>
<organism evidence="1 2">
    <name type="scientific">Cupriavidus metallidurans</name>
    <dbReference type="NCBI Taxonomy" id="119219"/>
    <lineage>
        <taxon>Bacteria</taxon>
        <taxon>Pseudomonadati</taxon>
        <taxon>Pseudomonadota</taxon>
        <taxon>Betaproteobacteria</taxon>
        <taxon>Burkholderiales</taxon>
        <taxon>Burkholderiaceae</taxon>
        <taxon>Cupriavidus</taxon>
    </lineage>
</organism>
<protein>
    <submittedName>
        <fullName evidence="1">Uncharacterized protein</fullName>
    </submittedName>
</protein>
<evidence type="ECO:0000313" key="1">
    <source>
        <dbReference type="EMBL" id="QBP08668.1"/>
    </source>
</evidence>
<accession>A0A132HH50</accession>
<evidence type="ECO:0000313" key="2">
    <source>
        <dbReference type="Proteomes" id="UP000253772"/>
    </source>
</evidence>
<dbReference type="Proteomes" id="UP000253772">
    <property type="component" value="Chromosome c1"/>
</dbReference>